<keyword evidence="3" id="KW-1185">Reference proteome</keyword>
<accession>M7BKD1</accession>
<dbReference type="Proteomes" id="UP000031443">
    <property type="component" value="Unassembled WGS sequence"/>
</dbReference>
<reference evidence="3" key="1">
    <citation type="journal article" date="2013" name="Nat. Genet.">
        <title>The draft genomes of soft-shell turtle and green sea turtle yield insights into the development and evolution of the turtle-specific body plan.</title>
        <authorList>
            <person name="Wang Z."/>
            <person name="Pascual-Anaya J."/>
            <person name="Zadissa A."/>
            <person name="Li W."/>
            <person name="Niimura Y."/>
            <person name="Huang Z."/>
            <person name="Li C."/>
            <person name="White S."/>
            <person name="Xiong Z."/>
            <person name="Fang D."/>
            <person name="Wang B."/>
            <person name="Ming Y."/>
            <person name="Chen Y."/>
            <person name="Zheng Y."/>
            <person name="Kuraku S."/>
            <person name="Pignatelli M."/>
            <person name="Herrero J."/>
            <person name="Beal K."/>
            <person name="Nozawa M."/>
            <person name="Li Q."/>
            <person name="Wang J."/>
            <person name="Zhang H."/>
            <person name="Yu L."/>
            <person name="Shigenobu S."/>
            <person name="Wang J."/>
            <person name="Liu J."/>
            <person name="Flicek P."/>
            <person name="Searle S."/>
            <person name="Wang J."/>
            <person name="Kuratani S."/>
            <person name="Yin Y."/>
            <person name="Aken B."/>
            <person name="Zhang G."/>
            <person name="Irie N."/>
        </authorList>
    </citation>
    <scope>NUCLEOTIDE SEQUENCE [LARGE SCALE GENOMIC DNA]</scope>
</reference>
<evidence type="ECO:0000313" key="3">
    <source>
        <dbReference type="Proteomes" id="UP000031443"/>
    </source>
</evidence>
<evidence type="ECO:0000313" key="2">
    <source>
        <dbReference type="EMBL" id="EMP37664.1"/>
    </source>
</evidence>
<evidence type="ECO:0000256" key="1">
    <source>
        <dbReference type="SAM" id="MobiDB-lite"/>
    </source>
</evidence>
<gene>
    <name evidence="2" type="ORF">UY3_05124</name>
</gene>
<dbReference type="AlphaFoldDB" id="M7BKD1"/>
<organism evidence="2 3">
    <name type="scientific">Chelonia mydas</name>
    <name type="common">Green sea-turtle</name>
    <name type="synonym">Chelonia agassizi</name>
    <dbReference type="NCBI Taxonomy" id="8469"/>
    <lineage>
        <taxon>Eukaryota</taxon>
        <taxon>Metazoa</taxon>
        <taxon>Chordata</taxon>
        <taxon>Craniata</taxon>
        <taxon>Vertebrata</taxon>
        <taxon>Euteleostomi</taxon>
        <taxon>Archelosauria</taxon>
        <taxon>Testudinata</taxon>
        <taxon>Testudines</taxon>
        <taxon>Cryptodira</taxon>
        <taxon>Durocryptodira</taxon>
        <taxon>Americhelydia</taxon>
        <taxon>Chelonioidea</taxon>
        <taxon>Cheloniidae</taxon>
        <taxon>Chelonia</taxon>
    </lineage>
</organism>
<proteinExistence type="predicted"/>
<sequence>MQTACLSPAALLAGSHLWYVHTTRQIVRQRSIQQESIYCIYSRRNKLTPENSPVNSCTPPPQEAQAELTGERQQSTHHGEDTTVSRSKYVDFSYVIHVADVA</sequence>
<protein>
    <submittedName>
        <fullName evidence="2">Uncharacterized protein</fullName>
    </submittedName>
</protein>
<feature type="region of interest" description="Disordered" evidence="1">
    <location>
        <begin position="47"/>
        <end position="83"/>
    </location>
</feature>
<feature type="compositionally biased region" description="Polar residues" evidence="1">
    <location>
        <begin position="48"/>
        <end position="57"/>
    </location>
</feature>
<dbReference type="EMBL" id="KB521361">
    <property type="protein sequence ID" value="EMP37664.1"/>
    <property type="molecule type" value="Genomic_DNA"/>
</dbReference>
<name>M7BKD1_CHEMY</name>